<dbReference type="EMBL" id="UYRU01053982">
    <property type="protein sequence ID" value="VDN12467.1"/>
    <property type="molecule type" value="Genomic_DNA"/>
</dbReference>
<evidence type="ECO:0000313" key="2">
    <source>
        <dbReference type="Proteomes" id="UP000281553"/>
    </source>
</evidence>
<keyword evidence="2" id="KW-1185">Reference proteome</keyword>
<proteinExistence type="predicted"/>
<reference evidence="1 2" key="1">
    <citation type="submission" date="2018-11" db="EMBL/GenBank/DDBJ databases">
        <authorList>
            <consortium name="Pathogen Informatics"/>
        </authorList>
    </citation>
    <scope>NUCLEOTIDE SEQUENCE [LARGE SCALE GENOMIC DNA]</scope>
</reference>
<organism evidence="1 2">
    <name type="scientific">Dibothriocephalus latus</name>
    <name type="common">Fish tapeworm</name>
    <name type="synonym">Diphyllobothrium latum</name>
    <dbReference type="NCBI Taxonomy" id="60516"/>
    <lineage>
        <taxon>Eukaryota</taxon>
        <taxon>Metazoa</taxon>
        <taxon>Spiralia</taxon>
        <taxon>Lophotrochozoa</taxon>
        <taxon>Platyhelminthes</taxon>
        <taxon>Cestoda</taxon>
        <taxon>Eucestoda</taxon>
        <taxon>Diphyllobothriidea</taxon>
        <taxon>Diphyllobothriidae</taxon>
        <taxon>Dibothriocephalus</taxon>
    </lineage>
</organism>
<accession>A0A3P7LL85</accession>
<dbReference type="OrthoDB" id="10326820at2759"/>
<name>A0A3P7LL85_DIBLA</name>
<gene>
    <name evidence="1" type="ORF">DILT_LOCUS8298</name>
</gene>
<sequence length="108" mass="11353">MKPCSNTISSVDGDIVIDVPGPSADYNAKLGDLEEVSHHSTSTQFGHRSRIDAECPCVGTLLRFDMLEPLHLAGTAGLTIGRKIKSILRKTGQTSLAGPTPLPSLLAG</sequence>
<evidence type="ECO:0000313" key="1">
    <source>
        <dbReference type="EMBL" id="VDN12467.1"/>
    </source>
</evidence>
<dbReference type="AlphaFoldDB" id="A0A3P7LL85"/>
<dbReference type="Proteomes" id="UP000281553">
    <property type="component" value="Unassembled WGS sequence"/>
</dbReference>
<protein>
    <submittedName>
        <fullName evidence="1">Uncharacterized protein</fullName>
    </submittedName>
</protein>